<keyword evidence="1" id="KW-0479">Metal-binding</keyword>
<evidence type="ECO:0000313" key="9">
    <source>
        <dbReference type="Proteomes" id="UP000077315"/>
    </source>
</evidence>
<feature type="domain" description="C2H2-type" evidence="7">
    <location>
        <begin position="204"/>
        <end position="234"/>
    </location>
</feature>
<evidence type="ECO:0000313" key="8">
    <source>
        <dbReference type="EMBL" id="OAD79569.1"/>
    </source>
</evidence>
<dbReference type="InterPro" id="IPR036236">
    <property type="entry name" value="Znf_C2H2_sf"/>
</dbReference>
<dbReference type="Proteomes" id="UP000077315">
    <property type="component" value="Unassembled WGS sequence"/>
</dbReference>
<dbReference type="SMART" id="SM00355">
    <property type="entry name" value="ZnF_C2H2"/>
    <property type="match status" value="2"/>
</dbReference>
<dbReference type="InterPro" id="IPR051580">
    <property type="entry name" value="ZnF-Chromatin_assoc"/>
</dbReference>
<dbReference type="AlphaFoldDB" id="A0A167QE67"/>
<dbReference type="GeneID" id="28995573"/>
<feature type="compositionally biased region" description="Low complexity" evidence="6">
    <location>
        <begin position="131"/>
        <end position="142"/>
    </location>
</feature>
<dbReference type="OrthoDB" id="3269380at2759"/>
<evidence type="ECO:0000259" key="7">
    <source>
        <dbReference type="PROSITE" id="PS50157"/>
    </source>
</evidence>
<evidence type="ECO:0000256" key="3">
    <source>
        <dbReference type="ARBA" id="ARBA00022771"/>
    </source>
</evidence>
<accession>A0A167QE67</accession>
<dbReference type="InParanoid" id="A0A167QE67"/>
<keyword evidence="2" id="KW-0677">Repeat</keyword>
<evidence type="ECO:0000256" key="2">
    <source>
        <dbReference type="ARBA" id="ARBA00022737"/>
    </source>
</evidence>
<dbReference type="VEuPathDB" id="FungiDB:PHYBLDRAFT_162625"/>
<proteinExistence type="predicted"/>
<evidence type="ECO:0000256" key="1">
    <source>
        <dbReference type="ARBA" id="ARBA00022723"/>
    </source>
</evidence>
<protein>
    <submittedName>
        <fullName evidence="8">C2H2-type zinc finger transcription factor</fullName>
    </submittedName>
</protein>
<feature type="region of interest" description="Disordered" evidence="6">
    <location>
        <begin position="131"/>
        <end position="155"/>
    </location>
</feature>
<name>A0A167QE67_PHYB8</name>
<dbReference type="PROSITE" id="PS50157">
    <property type="entry name" value="ZINC_FINGER_C2H2_2"/>
    <property type="match status" value="1"/>
</dbReference>
<keyword evidence="9" id="KW-1185">Reference proteome</keyword>
<dbReference type="PANTHER" id="PTHR23057:SF0">
    <property type="entry name" value="JUXTAPOSED WITH ANOTHER ZINC FINGER PROTEIN 1"/>
    <property type="match status" value="1"/>
</dbReference>
<dbReference type="RefSeq" id="XP_018297609.1">
    <property type="nucleotide sequence ID" value="XM_018434667.1"/>
</dbReference>
<dbReference type="EMBL" id="KV440972">
    <property type="protein sequence ID" value="OAD79569.1"/>
    <property type="molecule type" value="Genomic_DNA"/>
</dbReference>
<dbReference type="InterPro" id="IPR013087">
    <property type="entry name" value="Znf_C2H2_type"/>
</dbReference>
<keyword evidence="4" id="KW-0862">Zinc</keyword>
<organism evidence="8 9">
    <name type="scientific">Phycomyces blakesleeanus (strain ATCC 8743b / DSM 1359 / FGSC 10004 / NBRC 33097 / NRRL 1555)</name>
    <dbReference type="NCBI Taxonomy" id="763407"/>
    <lineage>
        <taxon>Eukaryota</taxon>
        <taxon>Fungi</taxon>
        <taxon>Fungi incertae sedis</taxon>
        <taxon>Mucoromycota</taxon>
        <taxon>Mucoromycotina</taxon>
        <taxon>Mucoromycetes</taxon>
        <taxon>Mucorales</taxon>
        <taxon>Phycomycetaceae</taxon>
        <taxon>Phycomyces</taxon>
    </lineage>
</organism>
<gene>
    <name evidence="8" type="ORF">PHYBLDRAFT_162625</name>
</gene>
<dbReference type="GO" id="GO:0008270">
    <property type="term" value="F:zinc ion binding"/>
    <property type="evidence" value="ECO:0007669"/>
    <property type="project" value="UniProtKB-KW"/>
</dbReference>
<reference evidence="9" key="1">
    <citation type="submission" date="2015-06" db="EMBL/GenBank/DDBJ databases">
        <title>Expansion of signal transduction pathways in fungi by whole-genome duplication.</title>
        <authorList>
            <consortium name="DOE Joint Genome Institute"/>
            <person name="Corrochano L.M."/>
            <person name="Kuo A."/>
            <person name="Marcet-Houben M."/>
            <person name="Polaino S."/>
            <person name="Salamov A."/>
            <person name="Villalobos J.M."/>
            <person name="Alvarez M.I."/>
            <person name="Avalos J."/>
            <person name="Benito E.P."/>
            <person name="Benoit I."/>
            <person name="Burger G."/>
            <person name="Camino L.P."/>
            <person name="Canovas D."/>
            <person name="Cerda-Olmedo E."/>
            <person name="Cheng J.-F."/>
            <person name="Dominguez A."/>
            <person name="Elias M."/>
            <person name="Eslava A.P."/>
            <person name="Glaser F."/>
            <person name="Grimwood J."/>
            <person name="Gutierrez G."/>
            <person name="Heitman J."/>
            <person name="Henrissat B."/>
            <person name="Iturriaga E.A."/>
            <person name="Lang B.F."/>
            <person name="Lavin J.L."/>
            <person name="Lee S."/>
            <person name="Li W."/>
            <person name="Lindquist E."/>
            <person name="Lopez-Garcia S."/>
            <person name="Luque E.M."/>
            <person name="Marcos A.T."/>
            <person name="Martin J."/>
            <person name="McCluskey K."/>
            <person name="Medina H.R."/>
            <person name="Miralles-Duran A."/>
            <person name="Miyazaki A."/>
            <person name="Munoz-Torres E."/>
            <person name="Oguiza J.A."/>
            <person name="Ohm R."/>
            <person name="Olmedo M."/>
            <person name="Orejas M."/>
            <person name="Ortiz-Castellanos L."/>
            <person name="Pisabarro A.G."/>
            <person name="Rodriguez-Romero J."/>
            <person name="Ruiz-Herrera J."/>
            <person name="Ruiz-Vazquez R."/>
            <person name="Sanz C."/>
            <person name="Schackwitz W."/>
            <person name="Schmutz J."/>
            <person name="Shahriari M."/>
            <person name="Shelest E."/>
            <person name="Silva-Franco F."/>
            <person name="Soanes D."/>
            <person name="Syed K."/>
            <person name="Tagua V.G."/>
            <person name="Talbot N.J."/>
            <person name="Thon M."/>
            <person name="De vries R.P."/>
            <person name="Wiebenga A."/>
            <person name="Yadav J.S."/>
            <person name="Braun E.L."/>
            <person name="Baker S."/>
            <person name="Garre V."/>
            <person name="Horwitz B."/>
            <person name="Torres-Martinez S."/>
            <person name="Idnurm A."/>
            <person name="Herrera-Estrella A."/>
            <person name="Gabaldon T."/>
            <person name="Grigoriev I.V."/>
        </authorList>
    </citation>
    <scope>NUCLEOTIDE SEQUENCE [LARGE SCALE GENOMIC DNA]</scope>
    <source>
        <strain evidence="9">NRRL 1555(-)</strain>
    </source>
</reference>
<dbReference type="STRING" id="763407.A0A167QE67"/>
<evidence type="ECO:0000256" key="6">
    <source>
        <dbReference type="SAM" id="MobiDB-lite"/>
    </source>
</evidence>
<dbReference type="Gene3D" id="3.30.160.60">
    <property type="entry name" value="Classic Zinc Finger"/>
    <property type="match status" value="2"/>
</dbReference>
<sequence>MKTCRFIISREEPSNLNIFRVDEDTNETIESWAYLQDLEIAYCRDFICCNNYFFNLHDLMYHCEECHAVKDNIPETSENMQIYSSQSAYTTHSISNKDLTVLENAQAYPNLMHETTQTMNNMPDLLSNSSSYTLSDDSSVASEKSGGPDSPQKRPVYETQKYTNIYWWKDYLQNKEEVTRAWIQGFDETCCGSDQCKPQVEKPYKCNASACGKAYKNANGLKYHKLHGHCIEKLENRLDHIAERPYGCTVGRCTKRYKNMNGLKYHILHTHIPSSVIHNRKNL</sequence>
<evidence type="ECO:0000256" key="4">
    <source>
        <dbReference type="ARBA" id="ARBA00022833"/>
    </source>
</evidence>
<dbReference type="PROSITE" id="PS00028">
    <property type="entry name" value="ZINC_FINGER_C2H2_1"/>
    <property type="match status" value="2"/>
</dbReference>
<dbReference type="SUPFAM" id="SSF57667">
    <property type="entry name" value="beta-beta-alpha zinc fingers"/>
    <property type="match status" value="2"/>
</dbReference>
<dbReference type="PANTHER" id="PTHR23057">
    <property type="entry name" value="JUXTAPOSED WITH ANOTHER ZINC FINGER PROTEIN 1"/>
    <property type="match status" value="1"/>
</dbReference>
<evidence type="ECO:0000256" key="5">
    <source>
        <dbReference type="PROSITE-ProRule" id="PRU00042"/>
    </source>
</evidence>
<dbReference type="GO" id="GO:0005634">
    <property type="term" value="C:nucleus"/>
    <property type="evidence" value="ECO:0007669"/>
    <property type="project" value="TreeGrafter"/>
</dbReference>
<keyword evidence="3 5" id="KW-0863">Zinc-finger</keyword>